<dbReference type="VEuPathDB" id="FungiDB:BDV34DRAFT_208599"/>
<dbReference type="GO" id="GO:0043531">
    <property type="term" value="F:ADP binding"/>
    <property type="evidence" value="ECO:0007669"/>
    <property type="project" value="InterPro"/>
</dbReference>
<evidence type="ECO:0000313" key="3">
    <source>
        <dbReference type="Proteomes" id="UP000326532"/>
    </source>
</evidence>
<dbReference type="SUPFAM" id="SSF48452">
    <property type="entry name" value="TPR-like"/>
    <property type="match status" value="3"/>
</dbReference>
<dbReference type="Proteomes" id="UP000326532">
    <property type="component" value="Unassembled WGS sequence"/>
</dbReference>
<dbReference type="SUPFAM" id="SSF52540">
    <property type="entry name" value="P-loop containing nucleoside triphosphate hydrolases"/>
    <property type="match status" value="1"/>
</dbReference>
<dbReference type="InterPro" id="IPR011990">
    <property type="entry name" value="TPR-like_helical_dom_sf"/>
</dbReference>
<feature type="domain" description="Orc1-like AAA ATPase" evidence="1">
    <location>
        <begin position="451"/>
        <end position="593"/>
    </location>
</feature>
<dbReference type="InterPro" id="IPR027417">
    <property type="entry name" value="P-loop_NTPase"/>
</dbReference>
<dbReference type="Pfam" id="PF13191">
    <property type="entry name" value="AAA_16"/>
    <property type="match status" value="1"/>
</dbReference>
<reference evidence="2 3" key="1">
    <citation type="submission" date="2019-04" db="EMBL/GenBank/DDBJ databases">
        <title>Fungal friends and foes A comparative genomics study of 23 Aspergillus species from section Flavi.</title>
        <authorList>
            <consortium name="DOE Joint Genome Institute"/>
            <person name="Kjaerbolling I."/>
            <person name="Vesth T.C."/>
            <person name="Frisvad J.C."/>
            <person name="Nybo J.L."/>
            <person name="Theobald S."/>
            <person name="Kildgaard S."/>
            <person name="Petersen T.I."/>
            <person name="Kuo A."/>
            <person name="Sato A."/>
            <person name="Lyhne E.K."/>
            <person name="Kogle M.E."/>
            <person name="Wiebenga A."/>
            <person name="Kun R.S."/>
            <person name="Lubbers R.J."/>
            <person name="Makela M.R."/>
            <person name="Barry K."/>
            <person name="Chovatia M."/>
            <person name="Clum A."/>
            <person name="Daum C."/>
            <person name="Haridas S."/>
            <person name="He G."/>
            <person name="LaButti K."/>
            <person name="Lipzen A."/>
            <person name="Mondo S."/>
            <person name="Pangilinan J."/>
            <person name="Riley R."/>
            <person name="Salamov A."/>
            <person name="Simmons B.A."/>
            <person name="Magnuson J.K."/>
            <person name="Henrissat B."/>
            <person name="Mortensen U.H."/>
            <person name="Larsen T.O."/>
            <person name="De vries R.P."/>
            <person name="Grigoriev I.V."/>
            <person name="Machida M."/>
            <person name="Baker S.E."/>
            <person name="Andersen M.R."/>
        </authorList>
    </citation>
    <scope>NUCLEOTIDE SEQUENCE [LARGE SCALE GENOMIC DNA]</scope>
    <source>
        <strain evidence="2 3">CBS 117618</strain>
    </source>
</reference>
<dbReference type="InterPro" id="IPR053137">
    <property type="entry name" value="NLR-like"/>
</dbReference>
<dbReference type="Pfam" id="PF13424">
    <property type="entry name" value="TPR_12"/>
    <property type="match status" value="1"/>
</dbReference>
<dbReference type="PANTHER" id="PTHR46082">
    <property type="entry name" value="ATP/GTP-BINDING PROTEIN-RELATED"/>
    <property type="match status" value="1"/>
</dbReference>
<dbReference type="Pfam" id="PF13374">
    <property type="entry name" value="TPR_10"/>
    <property type="match status" value="4"/>
</dbReference>
<sequence length="1293" mass="148885">MNASTAFQVPFLPSHALDKQQLKPIFESENSNISHQPTDPKAISYLPGEPSIGLEESTVNDYLSRELKTYLLDELYGHLWLVGRRSGRSIDALHTQRLKGRSVVPTEDPSLHLIWHRNQIYIKPIPVCLFNYRFWDIYLRPTKNNNHQTSSTFDPSIAMGFLRSYAFLTPHRLDFILAKESHLIPEDIDWIAWSRFIHKFRELSDEQVAQRYHYGQLRLSRLNWAVRIVRPQHANTLWFYHLPHWSITSYLSQATVPLLFIFASVSVVLSAMQVVVSVPSDKGIVFVHGLGSNPDTTWRARTSTKTTGASTEYPTWVSDFLPDDLSLPDRQDVRIFFFNFDSFWKRDAVQTRLANIGNDLLEHITNTIRRSEACVREQSAKYGGVRVRNIGLPVDHSGLNKFGSRDSSYQTILAVLINTMSAKSPKRPRQALNKQAELSIPLQLPMVRNDRFTGRERLLQQIHYYLREDCQDMQQCIVALYGPGGIGKTQTAAEYAYHYQRCYTSVFWIDGASEHTIRQSFSVAAGQILKSWRRLNHNETAYQIFAKDFGVEDSKTSSTPTADQAVKGVIDWLSQLENNEWLLIFDNIDDLDSFDIRSYMPSSLHGNILITSRRADVSGYWRSVEVEKMSDKEAKFLLAKSSGFSGDMNEEVSLELLQLLGHFPLAIEQAGAYISVQHKFLPHESGLYSQALQRYIHEYHLNAERLLKHKRPQSVWDYRNDTILTTWEVSLRRIEMDIPEASELLLLCGFLSNNDIFEELFTYSRFQQYTQKYALFESRVSSHLHAALKNVQNLPGSLEPGHSYDPPSDISLPHTLSVVYAITEGWLLWVWAAILDIKLFFLSMLYEEEQAENDIWWLAYKLTIVLRSHTLHKNTEQLFRWQFAEARRVLHPKHPRALYIAGDIAWIVLLQGRIQESRKWYEWVLTSRQMVQGQQHYATLGAVMGLATILDKDGSHDEALQLRIMAYEGRAARLGIENSLTLNSAYAIGQQLSDEGKYEDAVKWFQLVFYARNTTLGPDHADTLKSACDISHSLFLLDRHSEALEWDQIAWKERNKTLGPDHKSTLQSMSNIGYILSLLDRYSEALAWSQVAWKERNRTLGPDHEDTLQSAQNVGQSLFLMDRHSEALEWDQISWKGRNKTLGPDHEDTLQSAHNIGYVLFMMGRYSEALEWSQLAWRGRNKTLGPDHQDTLQSALNIGEILLPLHRYNEALEWHQIAWVGRNKTLGPDHEDTLASSHNIGESYKALGQYDEAMEWLNLALRGSQRKFGMDHEETKMTMRSIEDLEQKRDGNG</sequence>
<dbReference type="InterPro" id="IPR041664">
    <property type="entry name" value="AAA_16"/>
</dbReference>
<proteinExistence type="predicted"/>
<dbReference type="PANTHER" id="PTHR46082:SF6">
    <property type="entry name" value="AAA+ ATPASE DOMAIN-CONTAINING PROTEIN-RELATED"/>
    <property type="match status" value="1"/>
</dbReference>
<dbReference type="InterPro" id="IPR046536">
    <property type="entry name" value="DUF6601"/>
</dbReference>
<dbReference type="Pfam" id="PF20246">
    <property type="entry name" value="DUF6601"/>
    <property type="match status" value="1"/>
</dbReference>
<evidence type="ECO:0000313" key="2">
    <source>
        <dbReference type="EMBL" id="KAB8212134.1"/>
    </source>
</evidence>
<accession>A0A5N6E5I1</accession>
<name>A0A5N6E5I1_ASPPA</name>
<dbReference type="Gene3D" id="1.25.40.10">
    <property type="entry name" value="Tetratricopeptide repeat domain"/>
    <property type="match status" value="3"/>
</dbReference>
<keyword evidence="3" id="KW-1185">Reference proteome</keyword>
<dbReference type="Gene3D" id="3.40.50.300">
    <property type="entry name" value="P-loop containing nucleotide triphosphate hydrolases"/>
    <property type="match status" value="1"/>
</dbReference>
<organism evidence="2 3">
    <name type="scientific">Aspergillus parasiticus</name>
    <dbReference type="NCBI Taxonomy" id="5067"/>
    <lineage>
        <taxon>Eukaryota</taxon>
        <taxon>Fungi</taxon>
        <taxon>Dikarya</taxon>
        <taxon>Ascomycota</taxon>
        <taxon>Pezizomycotina</taxon>
        <taxon>Eurotiomycetes</taxon>
        <taxon>Eurotiomycetidae</taxon>
        <taxon>Eurotiales</taxon>
        <taxon>Aspergillaceae</taxon>
        <taxon>Aspergillus</taxon>
        <taxon>Aspergillus subgen. Circumdati</taxon>
    </lineage>
</organism>
<dbReference type="OMA" id="YGEQGKW"/>
<evidence type="ECO:0000259" key="1">
    <source>
        <dbReference type="Pfam" id="PF13191"/>
    </source>
</evidence>
<gene>
    <name evidence="2" type="ORF">BDV34DRAFT_208599</name>
</gene>
<dbReference type="EMBL" id="ML734937">
    <property type="protein sequence ID" value="KAB8212134.1"/>
    <property type="molecule type" value="Genomic_DNA"/>
</dbReference>
<protein>
    <recommendedName>
        <fullName evidence="1">Orc1-like AAA ATPase domain-containing protein</fullName>
    </recommendedName>
</protein>